<evidence type="ECO:0000313" key="1">
    <source>
        <dbReference type="EMBL" id="MBM7562593.1"/>
    </source>
</evidence>
<dbReference type="Proteomes" id="UP000767854">
    <property type="component" value="Unassembled WGS sequence"/>
</dbReference>
<proteinExistence type="predicted"/>
<name>A0ABS2MT80_9FIRM</name>
<sequence>MGIAIQNKVGAIELYQYNYGTHPLGTASPNHYILHQAGLKALAQN</sequence>
<reference evidence="1 2" key="1">
    <citation type="submission" date="2021-01" db="EMBL/GenBank/DDBJ databases">
        <title>Genomic Encyclopedia of Type Strains, Phase IV (KMG-IV): sequencing the most valuable type-strain genomes for metagenomic binning, comparative biology and taxonomic classification.</title>
        <authorList>
            <person name="Goeker M."/>
        </authorList>
    </citation>
    <scope>NUCLEOTIDE SEQUENCE [LARGE SCALE GENOMIC DNA]</scope>
    <source>
        <strain evidence="1 2">DSM 24436</strain>
    </source>
</reference>
<comment type="caution">
    <text evidence="1">The sequence shown here is derived from an EMBL/GenBank/DDBJ whole genome shotgun (WGS) entry which is preliminary data.</text>
</comment>
<gene>
    <name evidence="1" type="ORF">JOC49_002154</name>
</gene>
<protein>
    <submittedName>
        <fullName evidence="1">Uncharacterized protein</fullName>
    </submittedName>
</protein>
<accession>A0ABS2MT80</accession>
<organism evidence="1 2">
    <name type="scientific">Fusibacter tunisiensis</name>
    <dbReference type="NCBI Taxonomy" id="1008308"/>
    <lineage>
        <taxon>Bacteria</taxon>
        <taxon>Bacillati</taxon>
        <taxon>Bacillota</taxon>
        <taxon>Clostridia</taxon>
        <taxon>Eubacteriales</taxon>
        <taxon>Eubacteriales Family XII. Incertae Sedis</taxon>
        <taxon>Fusibacter</taxon>
    </lineage>
</organism>
<keyword evidence="2" id="KW-1185">Reference proteome</keyword>
<dbReference type="EMBL" id="JAFBDT010000022">
    <property type="protein sequence ID" value="MBM7562593.1"/>
    <property type="molecule type" value="Genomic_DNA"/>
</dbReference>
<evidence type="ECO:0000313" key="2">
    <source>
        <dbReference type="Proteomes" id="UP000767854"/>
    </source>
</evidence>